<dbReference type="eggNOG" id="ENOG502QVBG">
    <property type="taxonomic scope" value="Eukaryota"/>
</dbReference>
<dbReference type="GO" id="GO:0017040">
    <property type="term" value="F:N-acylsphingosine amidohydrolase activity"/>
    <property type="evidence" value="ECO:0007669"/>
    <property type="project" value="UniProtKB-EC"/>
</dbReference>
<dbReference type="Gene3D" id="3.60.60.10">
    <property type="entry name" value="Penicillin V Acylase, Chain A"/>
    <property type="match status" value="1"/>
</dbReference>
<proteinExistence type="predicted"/>
<evidence type="ECO:0000313" key="3">
    <source>
        <dbReference type="EMBL" id="KTB42432.1"/>
    </source>
</evidence>
<evidence type="ECO:0000256" key="1">
    <source>
        <dbReference type="ARBA" id="ARBA00011891"/>
    </source>
</evidence>
<evidence type="ECO:0000259" key="2">
    <source>
        <dbReference type="Pfam" id="PF15508"/>
    </source>
</evidence>
<name>A0A0W0G1J7_MONRR</name>
<reference evidence="3 4" key="1">
    <citation type="submission" date="2015-12" db="EMBL/GenBank/DDBJ databases">
        <title>Draft genome sequence of Moniliophthora roreri, the causal agent of frosty pod rot of cacao.</title>
        <authorList>
            <person name="Aime M.C."/>
            <person name="Diaz-Valderrama J.R."/>
            <person name="Kijpornyongpan T."/>
            <person name="Phillips-Mora W."/>
        </authorList>
    </citation>
    <scope>NUCLEOTIDE SEQUENCE [LARGE SCALE GENOMIC DNA]</scope>
    <source>
        <strain evidence="3 4">MCA 2952</strain>
    </source>
</reference>
<dbReference type="InterPro" id="IPR029130">
    <property type="entry name" value="Acid_ceramidase_N"/>
</dbReference>
<organism evidence="3 4">
    <name type="scientific">Moniliophthora roreri</name>
    <name type="common">Frosty pod rot fungus</name>
    <name type="synonym">Monilia roreri</name>
    <dbReference type="NCBI Taxonomy" id="221103"/>
    <lineage>
        <taxon>Eukaryota</taxon>
        <taxon>Fungi</taxon>
        <taxon>Dikarya</taxon>
        <taxon>Basidiomycota</taxon>
        <taxon>Agaricomycotina</taxon>
        <taxon>Agaricomycetes</taxon>
        <taxon>Agaricomycetidae</taxon>
        <taxon>Agaricales</taxon>
        <taxon>Marasmiineae</taxon>
        <taxon>Marasmiaceae</taxon>
        <taxon>Moniliophthora</taxon>
    </lineage>
</organism>
<protein>
    <recommendedName>
        <fullName evidence="1">ceramidase</fullName>
        <ecNumber evidence="1">3.5.1.23</ecNumber>
    </recommendedName>
</protein>
<dbReference type="Pfam" id="PF15508">
    <property type="entry name" value="NAAA-beta"/>
    <property type="match status" value="1"/>
</dbReference>
<sequence>MASQTRSRSRLPKPIFRIPDPLQPPLYRIDLSLPPKERYAEVCNDYRTELLQLAPLYDEILDITPFPRLFKAAAKLLLRHVYSKEESEEIEGISEATGIPKHLVIALNTFLDLFSGCVSGGARVVDTGPTGTTTGIVHFRNLDWGMDVLRSLTICVEYVRGDVVIARGITYAGYIGVLTGVSTVREGLSISLNYRPTLASTSSKFSLLSHYLLLLLGRRPSNSSLLRNLLLSPNPSPASLSALETELTSFPGSPCYLTFCTPDTIIVIERGLKSSVIHTSNTFLAVTNHDVEMESWSSETWDRLIGKQRHVEGDAGLTGTRDLVTDSIERKGCVCSSWNRQSGSRLTSKDVVGWLEVKPVLNECTHYSCAMDPSVPGGGLLWVRRYDEPVDMSSSQD</sequence>
<dbReference type="EC" id="3.5.1.23" evidence="1"/>
<dbReference type="Proteomes" id="UP000054988">
    <property type="component" value="Unassembled WGS sequence"/>
</dbReference>
<comment type="caution">
    <text evidence="3">The sequence shown here is derived from an EMBL/GenBank/DDBJ whole genome shotgun (WGS) entry which is preliminary data.</text>
</comment>
<dbReference type="PANTHER" id="PTHR28583:SF1">
    <property type="entry name" value="ACID CERAMIDASE"/>
    <property type="match status" value="1"/>
</dbReference>
<feature type="domain" description="Acid ceramidase N-terminal" evidence="2">
    <location>
        <begin position="23"/>
        <end position="79"/>
    </location>
</feature>
<evidence type="ECO:0000313" key="4">
    <source>
        <dbReference type="Proteomes" id="UP000054988"/>
    </source>
</evidence>
<dbReference type="AlphaFoldDB" id="A0A0W0G1J7"/>
<dbReference type="PANTHER" id="PTHR28583">
    <property type="entry name" value="ACID AMIDASE"/>
    <property type="match status" value="1"/>
</dbReference>
<accession>A0A0W0G1J7</accession>
<dbReference type="EMBL" id="LATX01001335">
    <property type="protein sequence ID" value="KTB42432.1"/>
    <property type="molecule type" value="Genomic_DNA"/>
</dbReference>
<gene>
    <name evidence="3" type="ORF">WG66_5007</name>
</gene>